<dbReference type="PIRSF" id="PIRSF000097">
    <property type="entry name" value="AKR"/>
    <property type="match status" value="1"/>
</dbReference>
<feature type="site" description="Lowers pKa of active site Tyr" evidence="4">
    <location>
        <position position="83"/>
    </location>
</feature>
<evidence type="ECO:0000256" key="2">
    <source>
        <dbReference type="PIRSR" id="PIRSR000097-1"/>
    </source>
</evidence>
<dbReference type="InterPro" id="IPR036812">
    <property type="entry name" value="NAD(P)_OxRdtase_dom_sf"/>
</dbReference>
<sequence length="325" mass="35834">MSLGRILKLNNGLPFPQIGFGTWQAKPGEVERAVTEALKAGYRHVDAALIYGNSLTVSGNQNEVAQGIKDSGVPREEITLVSKLWNNSHRPQDVEADLDTSLKQLGTSYLDLWLIHWPVPFVTGKGLAPASNGKAEIDWNGPSISDTWKEVVRIYQETNKVKAIGVSNFTVANLQQIIKDTGVVPAVNQIEAHPQLIQPELFKFCKDNNIVITAYSPLGNNITGKARVIDAPAIKEIAARLGKEPAQVLIAWGAKNGFAVIPKSVTPSRIASNFETFDLTDADFEEINTWGKANRVRSNIPLQYPNNWEINVFDEEVEKGLKPTW</sequence>
<dbReference type="PRINTS" id="PR00069">
    <property type="entry name" value="ALDKETRDTASE"/>
</dbReference>
<proteinExistence type="inferred from homology"/>
<feature type="active site" description="Proton donor" evidence="2">
    <location>
        <position position="51"/>
    </location>
</feature>
<dbReference type="GeneID" id="87808102"/>
<evidence type="ECO:0000259" key="5">
    <source>
        <dbReference type="Pfam" id="PF00248"/>
    </source>
</evidence>
<protein>
    <submittedName>
        <fullName evidence="6">Aldehyde reductase 1</fullName>
    </submittedName>
</protein>
<dbReference type="Proteomes" id="UP000827549">
    <property type="component" value="Chromosome 3"/>
</dbReference>
<comment type="similarity">
    <text evidence="1">Belongs to the aldo/keto reductase family.</text>
</comment>
<accession>A0AAF0YCI6</accession>
<dbReference type="InterPro" id="IPR023210">
    <property type="entry name" value="NADP_OxRdtase_dom"/>
</dbReference>
<evidence type="ECO:0000256" key="3">
    <source>
        <dbReference type="PIRSR" id="PIRSR000097-2"/>
    </source>
</evidence>
<dbReference type="PANTHER" id="PTHR11732">
    <property type="entry name" value="ALDO/KETO REDUCTASE"/>
    <property type="match status" value="1"/>
</dbReference>
<dbReference type="InterPro" id="IPR020471">
    <property type="entry name" value="AKR"/>
</dbReference>
<dbReference type="Gene3D" id="3.20.20.100">
    <property type="entry name" value="NADP-dependent oxidoreductase domain"/>
    <property type="match status" value="1"/>
</dbReference>
<dbReference type="PROSITE" id="PS00062">
    <property type="entry name" value="ALDOKETO_REDUCTASE_2"/>
    <property type="match status" value="1"/>
</dbReference>
<dbReference type="EMBL" id="CP086716">
    <property type="protein sequence ID" value="WOO81339.1"/>
    <property type="molecule type" value="Genomic_DNA"/>
</dbReference>
<feature type="binding site" evidence="3">
    <location>
        <position position="116"/>
    </location>
    <ligand>
        <name>substrate</name>
    </ligand>
</feature>
<evidence type="ECO:0000256" key="1">
    <source>
        <dbReference type="ARBA" id="ARBA00007905"/>
    </source>
</evidence>
<gene>
    <name evidence="6" type="primary">ARI_0</name>
    <name evidence="6" type="ORF">LOC62_03G004870</name>
</gene>
<keyword evidence="7" id="KW-1185">Reference proteome</keyword>
<reference evidence="6" key="1">
    <citation type="submission" date="2023-10" db="EMBL/GenBank/DDBJ databases">
        <authorList>
            <person name="Noh H."/>
        </authorList>
    </citation>
    <scope>NUCLEOTIDE SEQUENCE</scope>
    <source>
        <strain evidence="6">DUCC4014</strain>
    </source>
</reference>
<dbReference type="AlphaFoldDB" id="A0AAF0YCI6"/>
<evidence type="ECO:0000313" key="7">
    <source>
        <dbReference type="Proteomes" id="UP000827549"/>
    </source>
</evidence>
<evidence type="ECO:0000256" key="4">
    <source>
        <dbReference type="PIRSR" id="PIRSR000097-3"/>
    </source>
</evidence>
<feature type="domain" description="NADP-dependent oxidoreductase" evidence="5">
    <location>
        <begin position="18"/>
        <end position="288"/>
    </location>
</feature>
<dbReference type="GO" id="GO:0016491">
    <property type="term" value="F:oxidoreductase activity"/>
    <property type="evidence" value="ECO:0007669"/>
    <property type="project" value="InterPro"/>
</dbReference>
<dbReference type="FunFam" id="3.20.20.100:FF:000036">
    <property type="entry name" value="NADP-dependent oxidoreductase domain-containing protein"/>
    <property type="match status" value="1"/>
</dbReference>
<organism evidence="6 7">
    <name type="scientific">Vanrija pseudolonga</name>
    <dbReference type="NCBI Taxonomy" id="143232"/>
    <lineage>
        <taxon>Eukaryota</taxon>
        <taxon>Fungi</taxon>
        <taxon>Dikarya</taxon>
        <taxon>Basidiomycota</taxon>
        <taxon>Agaricomycotina</taxon>
        <taxon>Tremellomycetes</taxon>
        <taxon>Trichosporonales</taxon>
        <taxon>Trichosporonaceae</taxon>
        <taxon>Vanrija</taxon>
    </lineage>
</organism>
<evidence type="ECO:0000313" key="6">
    <source>
        <dbReference type="EMBL" id="WOO81339.1"/>
    </source>
</evidence>
<dbReference type="InterPro" id="IPR018170">
    <property type="entry name" value="Aldo/ket_reductase_CS"/>
</dbReference>
<name>A0AAF0YCI6_9TREE</name>
<dbReference type="SUPFAM" id="SSF51430">
    <property type="entry name" value="NAD(P)-linked oxidoreductase"/>
    <property type="match status" value="1"/>
</dbReference>
<dbReference type="Pfam" id="PF00248">
    <property type="entry name" value="Aldo_ket_red"/>
    <property type="match status" value="1"/>
</dbReference>
<dbReference type="RefSeq" id="XP_062627371.1">
    <property type="nucleotide sequence ID" value="XM_062771387.1"/>
</dbReference>